<comment type="caution">
    <text evidence="1">The sequence shown here is derived from an EMBL/GenBank/DDBJ whole genome shotgun (WGS) entry which is preliminary data.</text>
</comment>
<dbReference type="Pfam" id="PF19879">
    <property type="entry name" value="DUF6352"/>
    <property type="match status" value="1"/>
</dbReference>
<gene>
    <name evidence="1" type="ORF">I8E28_02895</name>
</gene>
<dbReference type="InterPro" id="IPR045932">
    <property type="entry name" value="DUF6352"/>
</dbReference>
<dbReference type="Proteomes" id="UP000617041">
    <property type="component" value="Unassembled WGS sequence"/>
</dbReference>
<evidence type="ECO:0000313" key="1">
    <source>
        <dbReference type="EMBL" id="MBK0391530.1"/>
    </source>
</evidence>
<sequence>MPDYWPSCGWRTLRAGPDGQLQVTDDFLRHLLLRPELAPVPESCAAERGLHESLLQQPRQAVDAARLLVLADADARANYEVWLRFRDRLLARPTLEGSYVQLFRGDVDVPPVLVHLLTQVLLRHVLAEDATPMQARAAEMLFRTQRIAIQDGQVMAADHETVERRAQADTVDVIALLRQAGASPRTAELDVLGADNADAYWERSEAHDLVVALNHGQPALAALCQVIERWVRHFLGTDVTVRPEGEIDEDQWVWHVGLDAQATAVLNTLYQGGEVDDAQGRRMLCLFRLDFVDPRVVLPQVAGHPVYLAMAMDDNQRLRLKPQNLLLNLPLARHG</sequence>
<keyword evidence="2" id="KW-1185">Reference proteome</keyword>
<dbReference type="AlphaFoldDB" id="A0A934PXP6"/>
<proteinExistence type="predicted"/>
<protein>
    <submittedName>
        <fullName evidence="1">Uncharacterized protein</fullName>
    </submittedName>
</protein>
<dbReference type="EMBL" id="JAEDAO010000001">
    <property type="protein sequence ID" value="MBK0391530.1"/>
    <property type="molecule type" value="Genomic_DNA"/>
</dbReference>
<accession>A0A934PXP6</accession>
<evidence type="ECO:0000313" key="2">
    <source>
        <dbReference type="Proteomes" id="UP000617041"/>
    </source>
</evidence>
<reference evidence="1" key="1">
    <citation type="submission" date="2020-12" db="EMBL/GenBank/DDBJ databases">
        <title>Ramlibacter sp. nov., isolated from a freshwater alga, Cryptomonas.</title>
        <authorList>
            <person name="Kim H.M."/>
            <person name="Jeon C.O."/>
        </authorList>
    </citation>
    <scope>NUCLEOTIDE SEQUENCE</scope>
    <source>
        <strain evidence="1">CrO1</strain>
    </source>
</reference>
<name>A0A934PXP6_9BURK</name>
<organism evidence="1 2">
    <name type="scientific">Ramlibacter algicola</name>
    <dbReference type="NCBI Taxonomy" id="2795217"/>
    <lineage>
        <taxon>Bacteria</taxon>
        <taxon>Pseudomonadati</taxon>
        <taxon>Pseudomonadota</taxon>
        <taxon>Betaproteobacteria</taxon>
        <taxon>Burkholderiales</taxon>
        <taxon>Comamonadaceae</taxon>
        <taxon>Ramlibacter</taxon>
    </lineage>
</organism>